<dbReference type="EMBL" id="MU854366">
    <property type="protein sequence ID" value="KAK4040958.1"/>
    <property type="molecule type" value="Genomic_DNA"/>
</dbReference>
<sequence>MNWIGASWRPRANMSNSRAAGARPGSIPFAVPPRRAIKLQRRAAASRAPANDEGPQKTVVVDPRGDLKLIVGGTKVVYQVCSRTVSRCSPAWDTLLYGPFAEGRGQQKNDNWSIALPADDPNGLEIILHAIHHKHETPPKPMACGLLFQVTVLADKYGMIECLSPFWRGWCCTCKHSFKRPLSKTSPRELIEHLWVYQKLGDAQGFRLAVNILLSRAALNINDELCLHLPRSNTLPYVLSDNVHLESLDILGGLHRAMAASKSEDWYIRRMVRMEHRMTLSPRELLNRLAKIHSEAIRLSRGHANCDPWKQPKSLDNSTFQQLPEVCNLLSRHAEYMKAQAAKSGIDA</sequence>
<reference evidence="3" key="1">
    <citation type="journal article" date="2023" name="Mol. Phylogenet. Evol.">
        <title>Genome-scale phylogeny and comparative genomics of the fungal order Sordariales.</title>
        <authorList>
            <person name="Hensen N."/>
            <person name="Bonometti L."/>
            <person name="Westerberg I."/>
            <person name="Brannstrom I.O."/>
            <person name="Guillou S."/>
            <person name="Cros-Aarteil S."/>
            <person name="Calhoun S."/>
            <person name="Haridas S."/>
            <person name="Kuo A."/>
            <person name="Mondo S."/>
            <person name="Pangilinan J."/>
            <person name="Riley R."/>
            <person name="LaButti K."/>
            <person name="Andreopoulos B."/>
            <person name="Lipzen A."/>
            <person name="Chen C."/>
            <person name="Yan M."/>
            <person name="Daum C."/>
            <person name="Ng V."/>
            <person name="Clum A."/>
            <person name="Steindorff A."/>
            <person name="Ohm R.A."/>
            <person name="Martin F."/>
            <person name="Silar P."/>
            <person name="Natvig D.O."/>
            <person name="Lalanne C."/>
            <person name="Gautier V."/>
            <person name="Ament-Velasquez S.L."/>
            <person name="Kruys A."/>
            <person name="Hutchinson M.I."/>
            <person name="Powell A.J."/>
            <person name="Barry K."/>
            <person name="Miller A.N."/>
            <person name="Grigoriev I.V."/>
            <person name="Debuchy R."/>
            <person name="Gladieux P."/>
            <person name="Hiltunen Thoren M."/>
            <person name="Johannesson H."/>
        </authorList>
    </citation>
    <scope>NUCLEOTIDE SEQUENCE [LARGE SCALE GENOMIC DNA]</scope>
    <source>
        <strain evidence="3">CBS 284.82</strain>
    </source>
</reference>
<evidence type="ECO:0000313" key="3">
    <source>
        <dbReference type="Proteomes" id="UP001303115"/>
    </source>
</evidence>
<accession>A0AAN6ST06</accession>
<keyword evidence="3" id="KW-1185">Reference proteome</keyword>
<organism evidence="2 3">
    <name type="scientific">Parachaetomium inaequale</name>
    <dbReference type="NCBI Taxonomy" id="2588326"/>
    <lineage>
        <taxon>Eukaryota</taxon>
        <taxon>Fungi</taxon>
        <taxon>Dikarya</taxon>
        <taxon>Ascomycota</taxon>
        <taxon>Pezizomycotina</taxon>
        <taxon>Sordariomycetes</taxon>
        <taxon>Sordariomycetidae</taxon>
        <taxon>Sordariales</taxon>
        <taxon>Chaetomiaceae</taxon>
        <taxon>Parachaetomium</taxon>
    </lineage>
</organism>
<evidence type="ECO:0008006" key="4">
    <source>
        <dbReference type="Google" id="ProtNLM"/>
    </source>
</evidence>
<name>A0AAN6ST06_9PEZI</name>
<dbReference type="Proteomes" id="UP001303115">
    <property type="component" value="Unassembled WGS sequence"/>
</dbReference>
<evidence type="ECO:0000256" key="1">
    <source>
        <dbReference type="SAM" id="MobiDB-lite"/>
    </source>
</evidence>
<dbReference type="AlphaFoldDB" id="A0AAN6ST06"/>
<comment type="caution">
    <text evidence="2">The sequence shown here is derived from an EMBL/GenBank/DDBJ whole genome shotgun (WGS) entry which is preliminary data.</text>
</comment>
<feature type="region of interest" description="Disordered" evidence="1">
    <location>
        <begin position="1"/>
        <end position="27"/>
    </location>
</feature>
<protein>
    <recommendedName>
        <fullName evidence="4">BTB domain-containing protein</fullName>
    </recommendedName>
</protein>
<proteinExistence type="predicted"/>
<gene>
    <name evidence="2" type="ORF">C8A01DRAFT_35014</name>
</gene>
<dbReference type="Gene3D" id="3.30.710.10">
    <property type="entry name" value="Potassium Channel Kv1.1, Chain A"/>
    <property type="match status" value="1"/>
</dbReference>
<evidence type="ECO:0000313" key="2">
    <source>
        <dbReference type="EMBL" id="KAK4040958.1"/>
    </source>
</evidence>
<dbReference type="InterPro" id="IPR011333">
    <property type="entry name" value="SKP1/BTB/POZ_sf"/>
</dbReference>